<proteinExistence type="predicted"/>
<sequence length="340" mass="36533">MENFDEILASGDEAAIDAALEQMDVDGDVLFQADGVEEDSTTQSEANEPTPDQVTANESETDVVNPDSSSALPDVVPAEADPEPEQGEAQIESKNGKHYLPYGVLSAAREEAATVKTALETSTAENEALKQQVASFESKTNLYSEQLKSAGIDPKLLPEQMLNDPAVMDKLKEDYPDLGEVVFALAAQLRQVSTSQATSEPATEPDPLEVAFSETAHLQSWHTSDPDRWQMAQQIDNRLAEDPSFEHTPLTERFAEVEKRVMSAFGDPLPVAEPAIQSEAPPTPIAAPIPNSPTDIGHQGNDLNPNAQLLDQDAATMTANMASMSDAAIEALLADTSDFL</sequence>
<gene>
    <name evidence="3" type="ORF">FN961_13035</name>
</gene>
<keyword evidence="1" id="KW-0175">Coiled coil</keyword>
<evidence type="ECO:0000313" key="3">
    <source>
        <dbReference type="EMBL" id="TRY13836.1"/>
    </source>
</evidence>
<evidence type="ECO:0000256" key="1">
    <source>
        <dbReference type="SAM" id="Coils"/>
    </source>
</evidence>
<dbReference type="Proteomes" id="UP000318126">
    <property type="component" value="Unassembled WGS sequence"/>
</dbReference>
<keyword evidence="4" id="KW-1185">Reference proteome</keyword>
<dbReference type="AlphaFoldDB" id="A0A553JN00"/>
<accession>A0A553JN00</accession>
<evidence type="ECO:0000256" key="2">
    <source>
        <dbReference type="SAM" id="MobiDB-lite"/>
    </source>
</evidence>
<dbReference type="EMBL" id="VKGK01000015">
    <property type="protein sequence ID" value="TRY13836.1"/>
    <property type="molecule type" value="Genomic_DNA"/>
</dbReference>
<feature type="region of interest" description="Disordered" evidence="2">
    <location>
        <begin position="31"/>
        <end position="96"/>
    </location>
</feature>
<evidence type="ECO:0000313" key="4">
    <source>
        <dbReference type="Proteomes" id="UP000318126"/>
    </source>
</evidence>
<dbReference type="OrthoDB" id="9156113at2"/>
<feature type="coiled-coil region" evidence="1">
    <location>
        <begin position="112"/>
        <end position="139"/>
    </location>
</feature>
<protein>
    <submittedName>
        <fullName evidence="3">Uncharacterized protein</fullName>
    </submittedName>
</protein>
<feature type="compositionally biased region" description="Polar residues" evidence="2">
    <location>
        <begin position="41"/>
        <end position="58"/>
    </location>
</feature>
<reference evidence="4" key="1">
    <citation type="submission" date="2019-07" db="EMBL/GenBank/DDBJ databases">
        <title>Shewanella sp. YLB-08 draft genomic sequence.</title>
        <authorList>
            <person name="Yu L."/>
        </authorList>
    </citation>
    <scope>NUCLEOTIDE SEQUENCE [LARGE SCALE GENOMIC DNA]</scope>
    <source>
        <strain evidence="4">JCM 20706</strain>
    </source>
</reference>
<dbReference type="RefSeq" id="WP_144040617.1">
    <property type="nucleotide sequence ID" value="NZ_BMPL01000015.1"/>
</dbReference>
<comment type="caution">
    <text evidence="3">The sequence shown here is derived from an EMBL/GenBank/DDBJ whole genome shotgun (WGS) entry which is preliminary data.</text>
</comment>
<organism evidence="3 4">
    <name type="scientific">Shewanella hanedai</name>
    <name type="common">Alteromonas hanedai</name>
    <dbReference type="NCBI Taxonomy" id="25"/>
    <lineage>
        <taxon>Bacteria</taxon>
        <taxon>Pseudomonadati</taxon>
        <taxon>Pseudomonadota</taxon>
        <taxon>Gammaproteobacteria</taxon>
        <taxon>Alteromonadales</taxon>
        <taxon>Shewanellaceae</taxon>
        <taxon>Shewanella</taxon>
    </lineage>
</organism>
<name>A0A553JN00_SHEHA</name>